<evidence type="ECO:0000256" key="1">
    <source>
        <dbReference type="ARBA" id="ARBA00022723"/>
    </source>
</evidence>
<feature type="compositionally biased region" description="Basic and acidic residues" evidence="5">
    <location>
        <begin position="789"/>
        <end position="808"/>
    </location>
</feature>
<feature type="compositionally biased region" description="Low complexity" evidence="5">
    <location>
        <begin position="1311"/>
        <end position="1328"/>
    </location>
</feature>
<dbReference type="Gene3D" id="3.30.40.10">
    <property type="entry name" value="Zinc/RING finger domain, C3HC4 (zinc finger)"/>
    <property type="match status" value="1"/>
</dbReference>
<evidence type="ECO:0000313" key="8">
    <source>
        <dbReference type="EMBL" id="CAE7260396.1"/>
    </source>
</evidence>
<dbReference type="InterPro" id="IPR019786">
    <property type="entry name" value="Zinc_finger_PHD-type_CS"/>
</dbReference>
<gene>
    <name evidence="8" type="ORF">SNEC2469_LOCUS5930</name>
</gene>
<feature type="region of interest" description="Disordered" evidence="5">
    <location>
        <begin position="1283"/>
        <end position="1344"/>
    </location>
</feature>
<dbReference type="GO" id="GO:0009166">
    <property type="term" value="P:nucleotide catabolic process"/>
    <property type="evidence" value="ECO:0007669"/>
    <property type="project" value="InterPro"/>
</dbReference>
<evidence type="ECO:0000256" key="3">
    <source>
        <dbReference type="ARBA" id="ARBA00022833"/>
    </source>
</evidence>
<protein>
    <recommendedName>
        <fullName evidence="10">PHD-type domain-containing protein</fullName>
    </recommendedName>
</protein>
<dbReference type="InterPro" id="IPR011011">
    <property type="entry name" value="Znf_FYVE_PHD"/>
</dbReference>
<dbReference type="InterPro" id="IPR001965">
    <property type="entry name" value="Znf_PHD"/>
</dbReference>
<evidence type="ECO:0000259" key="6">
    <source>
        <dbReference type="PROSITE" id="PS50016"/>
    </source>
</evidence>
<dbReference type="PROSITE" id="PS50222">
    <property type="entry name" value="EF_HAND_2"/>
    <property type="match status" value="1"/>
</dbReference>
<proteinExistence type="predicted"/>
<dbReference type="InterPro" id="IPR013083">
    <property type="entry name" value="Znf_RING/FYVE/PHD"/>
</dbReference>
<keyword evidence="1" id="KW-0479">Metal-binding</keyword>
<feature type="domain" description="EF-hand" evidence="7">
    <location>
        <begin position="404"/>
        <end position="439"/>
    </location>
</feature>
<feature type="compositionally biased region" description="Basic residues" evidence="5">
    <location>
        <begin position="857"/>
        <end position="869"/>
    </location>
</feature>
<evidence type="ECO:0000259" key="7">
    <source>
        <dbReference type="PROSITE" id="PS50222"/>
    </source>
</evidence>
<accession>A0A812MDT6</accession>
<dbReference type="SUPFAM" id="SSF63748">
    <property type="entry name" value="Tudor/PWWP/MBT"/>
    <property type="match status" value="1"/>
</dbReference>
<feature type="region of interest" description="Disordered" evidence="5">
    <location>
        <begin position="783"/>
        <end position="903"/>
    </location>
</feature>
<comment type="caution">
    <text evidence="8">The sequence shown here is derived from an EMBL/GenBank/DDBJ whole genome shotgun (WGS) entry which is preliminary data.</text>
</comment>
<evidence type="ECO:0000313" key="9">
    <source>
        <dbReference type="Proteomes" id="UP000601435"/>
    </source>
</evidence>
<dbReference type="SUPFAM" id="SSF56300">
    <property type="entry name" value="Metallo-dependent phosphatases"/>
    <property type="match status" value="1"/>
</dbReference>
<evidence type="ECO:0008006" key="10">
    <source>
        <dbReference type="Google" id="ProtNLM"/>
    </source>
</evidence>
<evidence type="ECO:0000256" key="2">
    <source>
        <dbReference type="ARBA" id="ARBA00022771"/>
    </source>
</evidence>
<dbReference type="Proteomes" id="UP000601435">
    <property type="component" value="Unassembled WGS sequence"/>
</dbReference>
<organism evidence="8 9">
    <name type="scientific">Symbiodinium necroappetens</name>
    <dbReference type="NCBI Taxonomy" id="1628268"/>
    <lineage>
        <taxon>Eukaryota</taxon>
        <taxon>Sar</taxon>
        <taxon>Alveolata</taxon>
        <taxon>Dinophyceae</taxon>
        <taxon>Suessiales</taxon>
        <taxon>Symbiodiniaceae</taxon>
        <taxon>Symbiodinium</taxon>
    </lineage>
</organism>
<evidence type="ECO:0000256" key="5">
    <source>
        <dbReference type="SAM" id="MobiDB-lite"/>
    </source>
</evidence>
<dbReference type="InterPro" id="IPR006179">
    <property type="entry name" value="5_nucleotidase/apyrase"/>
</dbReference>
<dbReference type="InterPro" id="IPR019787">
    <property type="entry name" value="Znf_PHD-finger"/>
</dbReference>
<name>A0A812MDT6_9DINO</name>
<dbReference type="Gene3D" id="2.30.30.140">
    <property type="match status" value="1"/>
</dbReference>
<dbReference type="EMBL" id="CAJNJA010010642">
    <property type="protein sequence ID" value="CAE7260396.1"/>
    <property type="molecule type" value="Genomic_DNA"/>
</dbReference>
<dbReference type="PANTHER" id="PTHR11575">
    <property type="entry name" value="5'-NUCLEOTIDASE-RELATED"/>
    <property type="match status" value="1"/>
</dbReference>
<feature type="region of interest" description="Disordered" evidence="5">
    <location>
        <begin position="610"/>
        <end position="688"/>
    </location>
</feature>
<dbReference type="InterPro" id="IPR018247">
    <property type="entry name" value="EF_Hand_1_Ca_BS"/>
</dbReference>
<keyword evidence="2 4" id="KW-0863">Zinc-finger</keyword>
<sequence>MVRMLNETPIQYVTWGNHEADLSHEDVMCRVEEYQGVWINSNMQSHESFDKCHCQQAVEVLEVRSRGGKNSRRIGLVGVLSDEATLYKPGAFGGATIEDPWKTLAFYKEKLEKEQKCDLVVPLCHLYESQDEITCRNFDFPVILSGHDHHVVDRTISGTRLLKPGSDARFCIQLDLVWDHPGPDAPLRLSAQLLDLKDFTPNASLAASVQEVYSTLDHLRCTQIVKVPAAYRPLSSVNSRGCCTTSARFLCSEIRNALNLDCLEGSPHCDCVLINGGNFRGERDYKETEHMSLEDLMSEMDESVEIVVALVPGKLIQSGLRETWQSISGAWMQHDDQLEVDADGQVQKVAGKALEPDAMYRVGTSRRFGIQLIKGIAAYWAETPSAKPHPESGIPVHSLLLHYWAEKVWVRIWAFLDKDHNGRIDPEEIKALDRTGTGQLDHVDIMNAVKNVAHMETFEGEYTLTDLIMKVAGHCGQGTLTLVEINSRRRHRRQQLRGIKRREVRVPSELLPDHGPLAVFQEISDMDQRCYAEVSLEELSAFVCWRQEQDRRQRPGDSDDECGWQLEDDWDMLDGGEKIEWVPEDPRKTLAADPTGQWLALLEDGPVKCSPGRDLPHLPRVPAFESPGGASEENEGDSKEGVQAAMGASEAPEKEEETRDSEAEADLATGTEHVAPGEEAPVEEANPEDGVHEVCIASQTSANIMKQAQDDDGRQADDELGRIAAAAHEAGAVADEEAAPCSEFDSADAGVADITAPAEATGGQAARSNAQETAAVRLARLFQAPEPPGAERDGGARVEPVERGRREITGVVTRARRARRAARKSDSVQAPGADEGLPRAAAQKRRAAASNDEASRPKRGKLHGSRRVTGKAEPWVGQNLQECEASSHRQSAAMSSPKRKNGAAKLLKVDFSKEFESRGIPLEDSSAERDAKELRKVASFFGMDGHAVHSLMAQVEGSDENGGSEEEMLEELEATPALGGMAGGGGGGEDSDEDEEAVAAAAAAAAARQRWLHRPVTPRELLKAKQPRPISINDFPSIFQRDSPRSPQETHYSYFSRRLPSENPEHRKAMEWQTETTPAAHNPGLCMACSMPSAITGGDSKLSQVAEWPCEHGRCLRSECHVGRAMAEEQSNRRTGGWRCSVCDGGPSGKLGSLIRCDGCDKTFHMNCHDPQVTRPGLPNEKWYCSHCTEALAQHRALRLRPGDFAWARLKATSVLWPCVVLKLDFTKPDDPRPYWVNFFEGRKGAEQRGAWVSEEQVLQWSEGPLIPESASQRQTALRQAQAAGAGPFGTERSVRCSTPQTPRRKVAKVSSPASGGTSTSSTTLPHSSFHRTPSSRRPSQPNLMQEAQKIQAISLWLLSLC</sequence>
<dbReference type="GO" id="GO:0016787">
    <property type="term" value="F:hydrolase activity"/>
    <property type="evidence" value="ECO:0007669"/>
    <property type="project" value="InterPro"/>
</dbReference>
<dbReference type="PROSITE" id="PS01359">
    <property type="entry name" value="ZF_PHD_1"/>
    <property type="match status" value="1"/>
</dbReference>
<dbReference type="PANTHER" id="PTHR11575:SF48">
    <property type="entry name" value="5'-NUCLEOTIDASE"/>
    <property type="match status" value="1"/>
</dbReference>
<reference evidence="8" key="1">
    <citation type="submission" date="2021-02" db="EMBL/GenBank/DDBJ databases">
        <authorList>
            <person name="Dougan E. K."/>
            <person name="Rhodes N."/>
            <person name="Thang M."/>
            <person name="Chan C."/>
        </authorList>
    </citation>
    <scope>NUCLEOTIDE SEQUENCE</scope>
</reference>
<dbReference type="GO" id="GO:0008270">
    <property type="term" value="F:zinc ion binding"/>
    <property type="evidence" value="ECO:0007669"/>
    <property type="project" value="UniProtKB-KW"/>
</dbReference>
<feature type="compositionally biased region" description="Polar residues" evidence="5">
    <location>
        <begin position="1331"/>
        <end position="1344"/>
    </location>
</feature>
<dbReference type="SUPFAM" id="SSF57903">
    <property type="entry name" value="FYVE/PHD zinc finger"/>
    <property type="match status" value="1"/>
</dbReference>
<evidence type="ECO:0000256" key="4">
    <source>
        <dbReference type="PROSITE-ProRule" id="PRU00146"/>
    </source>
</evidence>
<keyword evidence="3" id="KW-0862">Zinc</keyword>
<dbReference type="SMART" id="SM00249">
    <property type="entry name" value="PHD"/>
    <property type="match status" value="1"/>
</dbReference>
<feature type="region of interest" description="Disordered" evidence="5">
    <location>
        <begin position="1018"/>
        <end position="1051"/>
    </location>
</feature>
<dbReference type="PROSITE" id="PS00018">
    <property type="entry name" value="EF_HAND_1"/>
    <property type="match status" value="1"/>
</dbReference>
<dbReference type="InterPro" id="IPR002048">
    <property type="entry name" value="EF_hand_dom"/>
</dbReference>
<dbReference type="Gene3D" id="3.60.21.10">
    <property type="match status" value="1"/>
</dbReference>
<dbReference type="Pfam" id="PF00628">
    <property type="entry name" value="PHD"/>
    <property type="match status" value="1"/>
</dbReference>
<dbReference type="GO" id="GO:0005509">
    <property type="term" value="F:calcium ion binding"/>
    <property type="evidence" value="ECO:0007669"/>
    <property type="project" value="InterPro"/>
</dbReference>
<dbReference type="PROSITE" id="PS50016">
    <property type="entry name" value="ZF_PHD_2"/>
    <property type="match status" value="1"/>
</dbReference>
<keyword evidence="9" id="KW-1185">Reference proteome</keyword>
<dbReference type="OrthoDB" id="10252235at2759"/>
<dbReference type="InterPro" id="IPR029052">
    <property type="entry name" value="Metallo-depent_PP-like"/>
</dbReference>
<feature type="domain" description="PHD-type" evidence="6">
    <location>
        <begin position="1137"/>
        <end position="1191"/>
    </location>
</feature>